<evidence type="ECO:0000259" key="4">
    <source>
        <dbReference type="Pfam" id="PF00149"/>
    </source>
</evidence>
<evidence type="ECO:0000256" key="3">
    <source>
        <dbReference type="ARBA" id="ARBA00022729"/>
    </source>
</evidence>
<dbReference type="HOGENOM" id="CLU_402660_0_0_7"/>
<reference evidence="6 7" key="1">
    <citation type="journal article" date="2010" name="Stand. Genomic Sci.">
        <title>Complete genome sequence of Haliangium ochraceum type strain (SMP-2).</title>
        <authorList>
            <consortium name="US DOE Joint Genome Institute (JGI-PGF)"/>
            <person name="Ivanova N."/>
            <person name="Daum C."/>
            <person name="Lang E."/>
            <person name="Abt B."/>
            <person name="Kopitz M."/>
            <person name="Saunders E."/>
            <person name="Lapidus A."/>
            <person name="Lucas S."/>
            <person name="Glavina Del Rio T."/>
            <person name="Nolan M."/>
            <person name="Tice H."/>
            <person name="Copeland A."/>
            <person name="Cheng J.F."/>
            <person name="Chen F."/>
            <person name="Bruce D."/>
            <person name="Goodwin L."/>
            <person name="Pitluck S."/>
            <person name="Mavromatis K."/>
            <person name="Pati A."/>
            <person name="Mikhailova N."/>
            <person name="Chen A."/>
            <person name="Palaniappan K."/>
            <person name="Land M."/>
            <person name="Hauser L."/>
            <person name="Chang Y.J."/>
            <person name="Jeffries C.D."/>
            <person name="Detter J.C."/>
            <person name="Brettin T."/>
            <person name="Rohde M."/>
            <person name="Goker M."/>
            <person name="Bristow J."/>
            <person name="Markowitz V."/>
            <person name="Eisen J.A."/>
            <person name="Hugenholtz P."/>
            <person name="Kyrpides N.C."/>
            <person name="Klenk H.P."/>
        </authorList>
    </citation>
    <scope>NUCLEOTIDE SEQUENCE [LARGE SCALE GENOMIC DNA]</scope>
    <source>
        <strain evidence="7">DSM 14365 / CIP 107738 / JCM 11303 / AJ 13395 / SMP-2</strain>
    </source>
</reference>
<keyword evidence="7" id="KW-1185">Reference proteome</keyword>
<name>D0LH68_HALO1</name>
<protein>
    <submittedName>
        <fullName evidence="6">Uncharacterized protein</fullName>
    </submittedName>
</protein>
<dbReference type="STRING" id="502025.Hoch_5736"/>
<accession>D0LH68</accession>
<keyword evidence="3" id="KW-0732">Signal</keyword>
<feature type="domain" description="Calcineurin-like phosphoesterase" evidence="4">
    <location>
        <begin position="13"/>
        <end position="171"/>
    </location>
</feature>
<proteinExistence type="predicted"/>
<evidence type="ECO:0000313" key="6">
    <source>
        <dbReference type="EMBL" id="ACY18213.1"/>
    </source>
</evidence>
<dbReference type="SUPFAM" id="SSF56300">
    <property type="entry name" value="Metallo-dependent phosphatases"/>
    <property type="match status" value="1"/>
</dbReference>
<dbReference type="InterPro" id="IPR004843">
    <property type="entry name" value="Calcineurin-like_PHP"/>
</dbReference>
<dbReference type="GO" id="GO:0005576">
    <property type="term" value="C:extracellular region"/>
    <property type="evidence" value="ECO:0007669"/>
    <property type="project" value="UniProtKB-SubCell"/>
</dbReference>
<dbReference type="Pfam" id="PF00149">
    <property type="entry name" value="Metallophos"/>
    <property type="match status" value="1"/>
</dbReference>
<dbReference type="eggNOG" id="COG1409">
    <property type="taxonomic scope" value="Bacteria"/>
</dbReference>
<sequence>MVPDTQHYVDNSNNLDDFTTQMQWIADNISERNIAFVSHLGDVVQHGDRSLEWDRAELAMEIIDDEVPYGVAIGDHDYNEEERRSSGAPEYIARFGAARYAGRSWYGGASPDEKSHYQVFSAGGRSFLHLTLEWEAPGSPADSASPIGWAHQVLRAHADMPTIISTHSYVWDEEYEEGRTNGIEEDGGNGTSGEQIWSALIANQPQVFMVLNGNFHNGSSQFEADDPSGPSSDGEFHQVASNLHGLPVYEMLSNYQDYPNGGDGWIRLITFEEGGGQGNLDRIRVQTYSTTLDAYQTDGLSEFSFDLDFAARFDAIPPALDLQRTTVTSGADTYVWAKYENSNYGDRDDFRVDSVDYGLQQSLLRFDFHAGALPAGAQVVRAELHLRLQESGNGFRMHRMRVPWEEQAVTWRTMDGGVDIDGSEAEAEADLITRAYMSDGESPGYSIFDVTASVQAWAQGAENHGWVMEPLGGDKLSFDSFDSGDFVPVLVVDYLGVGAGSSHTSTVHAGEDAHLWRKYPDQNYGADSRIRIDYSDGKTSNSGIMPMQGLLRFDVAAAVPEDATVTSARLRVRLTDSGNGFRLHRVLRAWSEDSVTWNSFGEGVDDDDVDAASLPDAITSDYLSEPSSAAYIELAVTGAVQAWVQGQANHGWALLPLGDDKLLIESMQGSELRPELVIDYTLP</sequence>
<keyword evidence="2" id="KW-0964">Secreted</keyword>
<dbReference type="PANTHER" id="PTHR43143:SF5">
    <property type="entry name" value="SECRETED PROTEIN"/>
    <property type="match status" value="1"/>
</dbReference>
<gene>
    <name evidence="6" type="ordered locus">Hoch_5736</name>
</gene>
<dbReference type="EMBL" id="CP001804">
    <property type="protein sequence ID" value="ACY18213.1"/>
    <property type="molecule type" value="Genomic_DNA"/>
</dbReference>
<comment type="subcellular location">
    <subcellularLocation>
        <location evidence="1">Secreted</location>
    </subcellularLocation>
</comment>
<evidence type="ECO:0000256" key="1">
    <source>
        <dbReference type="ARBA" id="ARBA00004613"/>
    </source>
</evidence>
<dbReference type="Gene3D" id="3.60.21.10">
    <property type="match status" value="1"/>
</dbReference>
<organism evidence="6 7">
    <name type="scientific">Haliangium ochraceum (strain DSM 14365 / JCM 11303 / SMP-2)</name>
    <dbReference type="NCBI Taxonomy" id="502025"/>
    <lineage>
        <taxon>Bacteria</taxon>
        <taxon>Pseudomonadati</taxon>
        <taxon>Myxococcota</taxon>
        <taxon>Polyangia</taxon>
        <taxon>Haliangiales</taxon>
        <taxon>Kofleriaceae</taxon>
        <taxon>Haliangium</taxon>
    </lineage>
</organism>
<evidence type="ECO:0000259" key="5">
    <source>
        <dbReference type="Pfam" id="PF24517"/>
    </source>
</evidence>
<dbReference type="NCBIfam" id="NF033679">
    <property type="entry name" value="DNRLRE_dom"/>
    <property type="match status" value="2"/>
</dbReference>
<dbReference type="InterPro" id="IPR051918">
    <property type="entry name" value="STPP_CPPED1"/>
</dbReference>
<evidence type="ECO:0000256" key="2">
    <source>
        <dbReference type="ARBA" id="ARBA00022525"/>
    </source>
</evidence>
<dbReference type="PANTHER" id="PTHR43143">
    <property type="entry name" value="METALLOPHOSPHOESTERASE, CALCINEURIN SUPERFAMILY"/>
    <property type="match status" value="1"/>
</dbReference>
<evidence type="ECO:0000313" key="7">
    <source>
        <dbReference type="Proteomes" id="UP000001880"/>
    </source>
</evidence>
<dbReference type="Pfam" id="PF24517">
    <property type="entry name" value="CBM96"/>
    <property type="match status" value="2"/>
</dbReference>
<dbReference type="GO" id="GO:0016787">
    <property type="term" value="F:hydrolase activity"/>
    <property type="evidence" value="ECO:0007669"/>
    <property type="project" value="InterPro"/>
</dbReference>
<dbReference type="KEGG" id="hoh:Hoch_5736"/>
<dbReference type="InterPro" id="IPR029052">
    <property type="entry name" value="Metallo-depent_PP-like"/>
</dbReference>
<dbReference type="InterPro" id="IPR055372">
    <property type="entry name" value="CBM96"/>
</dbReference>
<dbReference type="AlphaFoldDB" id="D0LH68"/>
<feature type="domain" description="Carbohydrate-binding module family 96" evidence="5">
    <location>
        <begin position="504"/>
        <end position="679"/>
    </location>
</feature>
<feature type="domain" description="Carbohydrate-binding module family 96" evidence="5">
    <location>
        <begin position="325"/>
        <end position="493"/>
    </location>
</feature>
<dbReference type="Proteomes" id="UP000001880">
    <property type="component" value="Chromosome"/>
</dbReference>